<dbReference type="EMBL" id="CAKOFQ010006750">
    <property type="protein sequence ID" value="CAH1968121.1"/>
    <property type="molecule type" value="Genomic_DNA"/>
</dbReference>
<dbReference type="GO" id="GO:0004383">
    <property type="term" value="F:guanylate cyclase activity"/>
    <property type="evidence" value="ECO:0007669"/>
    <property type="project" value="TreeGrafter"/>
</dbReference>
<dbReference type="GO" id="GO:0007168">
    <property type="term" value="P:receptor guanylyl cyclase signaling pathway"/>
    <property type="evidence" value="ECO:0007669"/>
    <property type="project" value="TreeGrafter"/>
</dbReference>
<evidence type="ECO:0000256" key="6">
    <source>
        <dbReference type="ARBA" id="ARBA00023136"/>
    </source>
</evidence>
<keyword evidence="5 10" id="KW-1133">Transmembrane helix</keyword>
<reference evidence="12" key="1">
    <citation type="submission" date="2022-03" db="EMBL/GenBank/DDBJ databases">
        <authorList>
            <person name="Sayadi A."/>
        </authorList>
    </citation>
    <scope>NUCLEOTIDE SEQUENCE</scope>
</reference>
<dbReference type="PANTHER" id="PTHR11920:SF335">
    <property type="entry name" value="GUANYLATE CYCLASE"/>
    <property type="match status" value="1"/>
</dbReference>
<evidence type="ECO:0000256" key="4">
    <source>
        <dbReference type="ARBA" id="ARBA00022741"/>
    </source>
</evidence>
<evidence type="ECO:0000256" key="8">
    <source>
        <dbReference type="ARBA" id="ARBA00023180"/>
    </source>
</evidence>
<dbReference type="SUPFAM" id="SSF53822">
    <property type="entry name" value="Periplasmic binding protein-like I"/>
    <property type="match status" value="1"/>
</dbReference>
<organism evidence="12 13">
    <name type="scientific">Acanthoscelides obtectus</name>
    <name type="common">Bean weevil</name>
    <name type="synonym">Bruchus obtectus</name>
    <dbReference type="NCBI Taxonomy" id="200917"/>
    <lineage>
        <taxon>Eukaryota</taxon>
        <taxon>Metazoa</taxon>
        <taxon>Ecdysozoa</taxon>
        <taxon>Arthropoda</taxon>
        <taxon>Hexapoda</taxon>
        <taxon>Insecta</taxon>
        <taxon>Pterygota</taxon>
        <taxon>Neoptera</taxon>
        <taxon>Endopterygota</taxon>
        <taxon>Coleoptera</taxon>
        <taxon>Polyphaga</taxon>
        <taxon>Cucujiformia</taxon>
        <taxon>Chrysomeloidea</taxon>
        <taxon>Chrysomelidae</taxon>
        <taxon>Bruchinae</taxon>
        <taxon>Bruchini</taxon>
        <taxon>Acanthoscelides</taxon>
    </lineage>
</organism>
<dbReference type="Pfam" id="PF01094">
    <property type="entry name" value="ANF_receptor"/>
    <property type="match status" value="1"/>
</dbReference>
<evidence type="ECO:0000256" key="10">
    <source>
        <dbReference type="SAM" id="Phobius"/>
    </source>
</evidence>
<dbReference type="GO" id="GO:0001653">
    <property type="term" value="F:peptide receptor activity"/>
    <property type="evidence" value="ECO:0007669"/>
    <property type="project" value="TreeGrafter"/>
</dbReference>
<dbReference type="GO" id="GO:0000166">
    <property type="term" value="F:nucleotide binding"/>
    <property type="evidence" value="ECO:0007669"/>
    <property type="project" value="UniProtKB-KW"/>
</dbReference>
<comment type="caution">
    <text evidence="12">The sequence shown here is derived from an EMBL/GenBank/DDBJ whole genome shotgun (WGS) entry which is preliminary data.</text>
</comment>
<dbReference type="Proteomes" id="UP001152888">
    <property type="component" value="Unassembled WGS sequence"/>
</dbReference>
<evidence type="ECO:0000256" key="7">
    <source>
        <dbReference type="ARBA" id="ARBA00023170"/>
    </source>
</evidence>
<dbReference type="GO" id="GO:0004016">
    <property type="term" value="F:adenylate cyclase activity"/>
    <property type="evidence" value="ECO:0007669"/>
    <property type="project" value="TreeGrafter"/>
</dbReference>
<keyword evidence="6 10" id="KW-0472">Membrane</keyword>
<dbReference type="InterPro" id="IPR050401">
    <property type="entry name" value="Cyclic_nucleotide_synthase"/>
</dbReference>
<dbReference type="FunFam" id="3.40.50.2300:FF:000311">
    <property type="entry name" value="Guanylate cyclase"/>
    <property type="match status" value="1"/>
</dbReference>
<dbReference type="PANTHER" id="PTHR11920">
    <property type="entry name" value="GUANYLYL CYCLASE"/>
    <property type="match status" value="1"/>
</dbReference>
<keyword evidence="4" id="KW-0547">Nucleotide-binding</keyword>
<feature type="domain" description="Receptor ligand binding region" evidence="11">
    <location>
        <begin position="19"/>
        <end position="88"/>
    </location>
</feature>
<keyword evidence="3" id="KW-0732">Signal</keyword>
<evidence type="ECO:0000259" key="11">
    <source>
        <dbReference type="Pfam" id="PF01094"/>
    </source>
</evidence>
<evidence type="ECO:0000256" key="3">
    <source>
        <dbReference type="ARBA" id="ARBA00022729"/>
    </source>
</evidence>
<keyword evidence="7" id="KW-0675">Receptor</keyword>
<gene>
    <name evidence="12" type="ORF">ACAOBT_LOCUS7687</name>
</gene>
<protein>
    <recommendedName>
        <fullName evidence="11">Receptor ligand binding region domain-containing protein</fullName>
    </recommendedName>
</protein>
<keyword evidence="2 10" id="KW-0812">Transmembrane</keyword>
<dbReference type="InterPro" id="IPR028082">
    <property type="entry name" value="Peripla_BP_I"/>
</dbReference>
<evidence type="ECO:0000256" key="1">
    <source>
        <dbReference type="ARBA" id="ARBA00004479"/>
    </source>
</evidence>
<keyword evidence="13" id="KW-1185">Reference proteome</keyword>
<name>A0A9P0K5Q2_ACAOB</name>
<dbReference type="AlphaFoldDB" id="A0A9P0K5Q2"/>
<evidence type="ECO:0000256" key="5">
    <source>
        <dbReference type="ARBA" id="ARBA00022989"/>
    </source>
</evidence>
<dbReference type="OrthoDB" id="1890790at2759"/>
<comment type="subcellular location">
    <subcellularLocation>
        <location evidence="1">Membrane</location>
        <topology evidence="1">Single-pass type I membrane protein</topology>
    </subcellularLocation>
</comment>
<evidence type="ECO:0000313" key="12">
    <source>
        <dbReference type="EMBL" id="CAH1968121.1"/>
    </source>
</evidence>
<accession>A0A9P0K5Q2</accession>
<dbReference type="GO" id="GO:0005886">
    <property type="term" value="C:plasma membrane"/>
    <property type="evidence" value="ECO:0007669"/>
    <property type="project" value="TreeGrafter"/>
</dbReference>
<sequence>MEKPPFNFTNPLKYFGGEKRIRAEAAYLYDSVHVYAKALTKVLDAGGNPRNGTAVIDAMKGTHYKSAMGYMVYMDENGDAEGNYTLIARKSLSEREKQGYGLFPVGIFALRRSDTRLPELQMTDRIDWISGQPPISVPECGFRGEKCITHTVEISSGVAGGVFIVVLVISLVLYRNWRYEQELDSLLWKIDFKDIQMSEENSNNQSMKSRVRDTL</sequence>
<dbReference type="Gene3D" id="3.40.50.2300">
    <property type="match status" value="1"/>
</dbReference>
<evidence type="ECO:0000256" key="9">
    <source>
        <dbReference type="ARBA" id="ARBA00023239"/>
    </source>
</evidence>
<proteinExistence type="predicted"/>
<evidence type="ECO:0000313" key="13">
    <source>
        <dbReference type="Proteomes" id="UP001152888"/>
    </source>
</evidence>
<dbReference type="InterPro" id="IPR001170">
    <property type="entry name" value="ANPR/GUC"/>
</dbReference>
<evidence type="ECO:0000256" key="2">
    <source>
        <dbReference type="ARBA" id="ARBA00022692"/>
    </source>
</evidence>
<keyword evidence="9" id="KW-0456">Lyase</keyword>
<keyword evidence="8" id="KW-0325">Glycoprotein</keyword>
<dbReference type="InterPro" id="IPR001828">
    <property type="entry name" value="ANF_lig-bd_rcpt"/>
</dbReference>
<feature type="transmembrane region" description="Helical" evidence="10">
    <location>
        <begin position="154"/>
        <end position="174"/>
    </location>
</feature>
<dbReference type="PRINTS" id="PR00255">
    <property type="entry name" value="NATPEPTIDER"/>
</dbReference>